<evidence type="ECO:0000259" key="1">
    <source>
        <dbReference type="Pfam" id="PF17390"/>
    </source>
</evidence>
<dbReference type="Proteomes" id="UP000223749">
    <property type="component" value="Chromosome"/>
</dbReference>
<dbReference type="EMBL" id="CP024091">
    <property type="protein sequence ID" value="ATP59181.1"/>
    <property type="molecule type" value="Genomic_DNA"/>
</dbReference>
<dbReference type="AlphaFoldDB" id="A0A2D1UC95"/>
<dbReference type="KEGG" id="pgs:CPT03_08325"/>
<dbReference type="PANTHER" id="PTHR33307:SF11">
    <property type="entry name" value="ALPHA-L-RHAMNOSIDASE"/>
    <property type="match status" value="1"/>
</dbReference>
<proteinExistence type="predicted"/>
<gene>
    <name evidence="2" type="ORF">CPT03_08325</name>
</gene>
<dbReference type="OrthoDB" id="9853863at2"/>
<protein>
    <recommendedName>
        <fullName evidence="1">Alpha-L-rhamnosidase C-terminal domain-containing protein</fullName>
    </recommendedName>
</protein>
<organism evidence="2 3">
    <name type="scientific">Pedobacter ginsengisoli</name>
    <dbReference type="NCBI Taxonomy" id="363852"/>
    <lineage>
        <taxon>Bacteria</taxon>
        <taxon>Pseudomonadati</taxon>
        <taxon>Bacteroidota</taxon>
        <taxon>Sphingobacteriia</taxon>
        <taxon>Sphingobacteriales</taxon>
        <taxon>Sphingobacteriaceae</taxon>
        <taxon>Pedobacter</taxon>
    </lineage>
</organism>
<dbReference type="Gene3D" id="2.60.420.10">
    <property type="entry name" value="Maltose phosphorylase, domain 3"/>
    <property type="match status" value="1"/>
</dbReference>
<dbReference type="InterPro" id="IPR016007">
    <property type="entry name" value="Alpha_rhamnosid"/>
</dbReference>
<evidence type="ECO:0000313" key="2">
    <source>
        <dbReference type="EMBL" id="ATP59181.1"/>
    </source>
</evidence>
<sequence>MKAENDAIAFDKLEIKPEQVGNITHAQASYKTPYGKVVSAWNKTANSFELRVDIPVNSKATIYIPATQSAALYEGVTPIKDLKEVTFKGFKNGLAVLQVGSGSYNFKAVTNP</sequence>
<dbReference type="InterPro" id="IPR035398">
    <property type="entry name" value="Bac_rhamnosid_C"/>
</dbReference>
<evidence type="ECO:0000313" key="3">
    <source>
        <dbReference type="Proteomes" id="UP000223749"/>
    </source>
</evidence>
<feature type="domain" description="Alpha-L-rhamnosidase C-terminal" evidence="1">
    <location>
        <begin position="10"/>
        <end position="70"/>
    </location>
</feature>
<dbReference type="PANTHER" id="PTHR33307">
    <property type="entry name" value="ALPHA-RHAMNOSIDASE (EUROFUNG)"/>
    <property type="match status" value="1"/>
</dbReference>
<dbReference type="Pfam" id="PF17390">
    <property type="entry name" value="Bac_rhamnosid_C"/>
    <property type="match status" value="1"/>
</dbReference>
<reference evidence="2 3" key="1">
    <citation type="submission" date="2017-10" db="EMBL/GenBank/DDBJ databases">
        <title>Whole genome of Pedobacter ginsengisoli T01R-27 isolated from tomato rhizosphere.</title>
        <authorList>
            <person name="Weon H.-Y."/>
            <person name="Lee S.A."/>
            <person name="Sang M.K."/>
            <person name="Song J."/>
        </authorList>
    </citation>
    <scope>NUCLEOTIDE SEQUENCE [LARGE SCALE GENOMIC DNA]</scope>
    <source>
        <strain evidence="2 3">T01R-27</strain>
    </source>
</reference>
<keyword evidence="3" id="KW-1185">Reference proteome</keyword>
<name>A0A2D1UC95_9SPHI</name>
<accession>A0A2D1UC95</accession>